<dbReference type="SUPFAM" id="SSF56112">
    <property type="entry name" value="Protein kinase-like (PK-like)"/>
    <property type="match status" value="1"/>
</dbReference>
<comment type="similarity">
    <text evidence="2">Belongs to the AIM9 family.</text>
</comment>
<dbReference type="PANTHER" id="PTHR36091">
    <property type="entry name" value="ALTERED INHERITANCE OF MITOCHONDRIA PROTEIN 9, MITOCHONDRIAL"/>
    <property type="match status" value="1"/>
</dbReference>
<dbReference type="HOGENOM" id="CLU_019189_3_0_1"/>
<comment type="subcellular location">
    <subcellularLocation>
        <location evidence="1">Mitochondrion</location>
    </subcellularLocation>
</comment>
<reference evidence="9" key="1">
    <citation type="journal article" date="2011" name="Genome Biol.">
        <title>Comparative and functional genomics provide insights into the pathogenicity of dermatophytic fungi.</title>
        <authorList>
            <person name="Burmester A."/>
            <person name="Shelest E."/>
            <person name="Gloeckner G."/>
            <person name="Heddergott C."/>
            <person name="Schindler S."/>
            <person name="Staib P."/>
            <person name="Heidel A."/>
            <person name="Felder M."/>
            <person name="Petzold A."/>
            <person name="Szafranski K."/>
            <person name="Feuermann M."/>
            <person name="Pedruzzi I."/>
            <person name="Priebe S."/>
            <person name="Groth M."/>
            <person name="Winkler R."/>
            <person name="Li W."/>
            <person name="Kniemeyer O."/>
            <person name="Schroeckh V."/>
            <person name="Hertweck C."/>
            <person name="Hube B."/>
            <person name="White T.C."/>
            <person name="Platzer M."/>
            <person name="Guthke R."/>
            <person name="Heitman J."/>
            <person name="Woestemeyer J."/>
            <person name="Zipfel P.F."/>
            <person name="Monod M."/>
            <person name="Brakhage A.A."/>
        </authorList>
    </citation>
    <scope>NUCLEOTIDE SEQUENCE [LARGE SCALE GENOMIC DNA]</scope>
    <source>
        <strain evidence="9">ATCC MYA-4681 / CBS 112371</strain>
    </source>
</reference>
<dbReference type="Proteomes" id="UP000008866">
    <property type="component" value="Unassembled WGS sequence"/>
</dbReference>
<dbReference type="RefSeq" id="XP_003012690.1">
    <property type="nucleotide sequence ID" value="XM_003012644.1"/>
</dbReference>
<keyword evidence="5" id="KW-0496">Mitochondrion</keyword>
<evidence type="ECO:0000256" key="3">
    <source>
        <dbReference type="ARBA" id="ARBA00016197"/>
    </source>
</evidence>
<evidence type="ECO:0000256" key="4">
    <source>
        <dbReference type="ARBA" id="ARBA00022946"/>
    </source>
</evidence>
<dbReference type="STRING" id="663331.D4AXM2"/>
<organism evidence="8 9">
    <name type="scientific">Arthroderma benhamiae (strain ATCC MYA-4681 / CBS 112371)</name>
    <name type="common">Trichophyton mentagrophytes</name>
    <dbReference type="NCBI Taxonomy" id="663331"/>
    <lineage>
        <taxon>Eukaryota</taxon>
        <taxon>Fungi</taxon>
        <taxon>Dikarya</taxon>
        <taxon>Ascomycota</taxon>
        <taxon>Pezizomycotina</taxon>
        <taxon>Eurotiomycetes</taxon>
        <taxon>Eurotiomycetidae</taxon>
        <taxon>Onygenales</taxon>
        <taxon>Arthrodermataceae</taxon>
        <taxon>Trichophyton</taxon>
    </lineage>
</organism>
<dbReference type="GeneID" id="9522768"/>
<dbReference type="AlphaFoldDB" id="D4AXM2"/>
<dbReference type="PANTHER" id="PTHR36091:SF1">
    <property type="entry name" value="ALTERED INHERITANCE OF MITOCHONDRIA PROTEIN 9, MITOCHONDRIAL"/>
    <property type="match status" value="1"/>
</dbReference>
<evidence type="ECO:0000259" key="7">
    <source>
        <dbReference type="Pfam" id="PF01636"/>
    </source>
</evidence>
<dbReference type="OMA" id="QGSIDRH"/>
<name>D4AXM2_ARTBC</name>
<dbReference type="EMBL" id="ABSU01000017">
    <property type="protein sequence ID" value="EFE32050.1"/>
    <property type="molecule type" value="Genomic_DNA"/>
</dbReference>
<dbReference type="eggNOG" id="ENOG502SIYK">
    <property type="taxonomic scope" value="Eukaryota"/>
</dbReference>
<evidence type="ECO:0000256" key="6">
    <source>
        <dbReference type="ARBA" id="ARBA00031849"/>
    </source>
</evidence>
<dbReference type="KEGG" id="abe:ARB_00941"/>
<dbReference type="InterPro" id="IPR011009">
    <property type="entry name" value="Kinase-like_dom_sf"/>
</dbReference>
<accession>D4AXM2</accession>
<sequence>MFAYTAGRWLHLDKQQRDARFVEFNYDRLCEKVLSLCPSATSIRSFQKIEGGFSKVFILETDNGKKNVVKFPTSVAGSPQHITNSEVATITYLQQNTNIPIPNILDWSDDPTNPIGSAYIIMEHANGILLQEAWAKIPSDKKVKCIGAICTSILPITKLDFSAYGSLYFANAPFLDDEFKHKLSNNDKFCIGPHCRSSTYWNNNVGHDLSSYASALIDSGFARLPPANQPLSIQQQASYQGSIDRHVELLKTGEKVFPHLVQHPEIQANSAPTLFHPDLHKRNIFISQDDPTIVTGIIDWQGASIEPAFYYADEVPDFAKIPAEGISDSAEESLWYQAYEVGLALLAPRLGATRKIDEALLRPFRYCHRTWRDGFVPFTHELMRLRDSWEKLGFEKECPIPAMGPEERKFYEKQLEIYDGMLEFRRDMFEVLAVEEDGWVPAERWEEVKKTHQGFYETLMDNLEDDESRQELRTMWPFDQCQPENLVTRKDSDV</sequence>
<evidence type="ECO:0000256" key="2">
    <source>
        <dbReference type="ARBA" id="ARBA00005543"/>
    </source>
</evidence>
<comment type="caution">
    <text evidence="8">The sequence shown here is derived from an EMBL/GenBank/DDBJ whole genome shotgun (WGS) entry which is preliminary data.</text>
</comment>
<evidence type="ECO:0000256" key="5">
    <source>
        <dbReference type="ARBA" id="ARBA00023128"/>
    </source>
</evidence>
<keyword evidence="9" id="KW-1185">Reference proteome</keyword>
<evidence type="ECO:0000313" key="8">
    <source>
        <dbReference type="EMBL" id="EFE32050.1"/>
    </source>
</evidence>
<dbReference type="InterPro" id="IPR002575">
    <property type="entry name" value="Aminoglycoside_PTrfase"/>
</dbReference>
<evidence type="ECO:0000313" key="9">
    <source>
        <dbReference type="Proteomes" id="UP000008866"/>
    </source>
</evidence>
<dbReference type="GO" id="GO:0005739">
    <property type="term" value="C:mitochondrion"/>
    <property type="evidence" value="ECO:0007669"/>
    <property type="project" value="UniProtKB-SubCell"/>
</dbReference>
<dbReference type="InterPro" id="IPR051035">
    <property type="entry name" value="Mito_inheritance_9"/>
</dbReference>
<dbReference type="Gene3D" id="3.90.1200.10">
    <property type="match status" value="1"/>
</dbReference>
<gene>
    <name evidence="8" type="ORF">ARB_00941</name>
</gene>
<keyword evidence="4" id="KW-0809">Transit peptide</keyword>
<feature type="domain" description="Aminoglycoside phosphotransferase" evidence="7">
    <location>
        <begin position="248"/>
        <end position="310"/>
    </location>
</feature>
<evidence type="ECO:0000256" key="1">
    <source>
        <dbReference type="ARBA" id="ARBA00004173"/>
    </source>
</evidence>
<proteinExistence type="inferred from homology"/>
<protein>
    <recommendedName>
        <fullName evidence="3">Altered inheritance of mitochondria protein 9, mitochondrial</fullName>
    </recommendedName>
    <alternativeName>
        <fullName evidence="6">Found in mitochondrial proteome protein 29</fullName>
    </alternativeName>
</protein>
<dbReference type="Pfam" id="PF01636">
    <property type="entry name" value="APH"/>
    <property type="match status" value="1"/>
</dbReference>